<keyword evidence="2" id="KW-0472">Membrane</keyword>
<reference evidence="3 4" key="1">
    <citation type="journal article" date="2018" name="Sci. Rep.">
        <title>Comparative analysis of the Pocillopora damicornis genome highlights role of immune system in coral evolution.</title>
        <authorList>
            <person name="Cunning R."/>
            <person name="Bay R.A."/>
            <person name="Gillette P."/>
            <person name="Baker A.C."/>
            <person name="Traylor-Knowles N."/>
        </authorList>
    </citation>
    <scope>NUCLEOTIDE SEQUENCE [LARGE SCALE GENOMIC DNA]</scope>
    <source>
        <strain evidence="3">RSMAS</strain>
        <tissue evidence="3">Whole animal</tissue>
    </source>
</reference>
<sequence length="824" mass="91138">MWVVKVLNTDVHCLPVLVAVVVCVFALLLMVRGKPRRGKVSHRPFIKTRGRRPSPRITLLFGNREFPNGLTFTPKNSSSQPPLSIRSSPFKTRHVRNIPEKCCGNRTWPDVLTSANHSLKQKVPQPKKKKSMKEKNIKPRVLFASQSVHEKQVASEEDKAELILQDRLKRRDNGHIEQAKTSGLCEPDPSLSSNVKESCGHADSLGKSISPLNTKIPPDDGQVSHNSSASTVNNEHLPKVEAKIDTTRLSADVPKTGKPYEVKWDEQIKQAKTGVLCEPDPSLSLNGKGRCRHVHSQGKSISPSNTKVLLGDGQVSQNRSTSTRNSELSLKVEAKIDTTMLSADVTKTGKSYEVKWDEQIKQAKTGVLCEPHPSLSLNSKERCRHVHSQGKSISPSNTKVLLGDGQVSQNRSASTRNSELSPELNSKVGTICLPVDVTKREKPYQVKWDAKISRTPCERFSYFLTLRDVESISHVSSEHGSSFVTFLPIGGHTCRQGQSQENLSSTTTTTTNTSLCQTLQTNDCHTDKVEHKAPESSQNTSAPDNREVDEIELMDLSWDNSDCFSGNSAGSRESSPLELIKEVSCSSDNSIGKSERKMRSSRKKAVKSHKREVVNFHCNNCDVSNDAAHLSKTQSSTEKNGKFPIQKPVTCNHKNSDANDVVAQASKSEVHCILCGIRLSKPQCFYSLGSLCTDDDICETTSDDINRHLVSDVDTNPPAGEGKGHPDTGYTSSEELENESVLPKEVEAILTHKRRRTDGYDGDHESDSSFESFVFTLSSSEDEREAVSVKEYVKQETNKRQEMAISQTIEKVQKLIAKAPAEKE</sequence>
<feature type="compositionally biased region" description="Polar residues" evidence="1">
    <location>
        <begin position="314"/>
        <end position="326"/>
    </location>
</feature>
<keyword evidence="4" id="KW-1185">Reference proteome</keyword>
<feature type="region of interest" description="Disordered" evidence="1">
    <location>
        <begin position="388"/>
        <end position="420"/>
    </location>
</feature>
<dbReference type="EMBL" id="RCHS01001985">
    <property type="protein sequence ID" value="RMX50342.1"/>
    <property type="molecule type" value="Genomic_DNA"/>
</dbReference>
<name>A0A3M6U9I7_POCDA</name>
<feature type="compositionally biased region" description="Polar residues" evidence="1">
    <location>
        <begin position="297"/>
        <end position="307"/>
    </location>
</feature>
<feature type="region of interest" description="Disordered" evidence="1">
    <location>
        <begin position="178"/>
        <end position="245"/>
    </location>
</feature>
<gene>
    <name evidence="3" type="ORF">pdam_00006937</name>
</gene>
<evidence type="ECO:0000313" key="4">
    <source>
        <dbReference type="Proteomes" id="UP000275408"/>
    </source>
</evidence>
<evidence type="ECO:0000256" key="1">
    <source>
        <dbReference type="SAM" id="MobiDB-lite"/>
    </source>
</evidence>
<feature type="compositionally biased region" description="Polar residues" evidence="1">
    <location>
        <begin position="406"/>
        <end position="420"/>
    </location>
</feature>
<evidence type="ECO:0000256" key="2">
    <source>
        <dbReference type="SAM" id="Phobius"/>
    </source>
</evidence>
<organism evidence="3 4">
    <name type="scientific">Pocillopora damicornis</name>
    <name type="common">Cauliflower coral</name>
    <name type="synonym">Millepora damicornis</name>
    <dbReference type="NCBI Taxonomy" id="46731"/>
    <lineage>
        <taxon>Eukaryota</taxon>
        <taxon>Metazoa</taxon>
        <taxon>Cnidaria</taxon>
        <taxon>Anthozoa</taxon>
        <taxon>Hexacorallia</taxon>
        <taxon>Scleractinia</taxon>
        <taxon>Astrocoeniina</taxon>
        <taxon>Pocilloporidae</taxon>
        <taxon>Pocillopora</taxon>
    </lineage>
</organism>
<proteinExistence type="predicted"/>
<protein>
    <submittedName>
        <fullName evidence="3">Uncharacterized protein</fullName>
    </submittedName>
</protein>
<feature type="compositionally biased region" description="Basic and acidic residues" evidence="1">
    <location>
        <begin position="236"/>
        <end position="245"/>
    </location>
</feature>
<feature type="region of interest" description="Disordered" evidence="1">
    <location>
        <begin position="290"/>
        <end position="326"/>
    </location>
</feature>
<dbReference type="OrthoDB" id="5962728at2759"/>
<dbReference type="AlphaFoldDB" id="A0A3M6U9I7"/>
<feature type="region of interest" description="Disordered" evidence="1">
    <location>
        <begin position="709"/>
        <end position="741"/>
    </location>
</feature>
<comment type="caution">
    <text evidence="3">The sequence shown here is derived from an EMBL/GenBank/DDBJ whole genome shotgun (WGS) entry which is preliminary data.</text>
</comment>
<dbReference type="Proteomes" id="UP000275408">
    <property type="component" value="Unassembled WGS sequence"/>
</dbReference>
<feature type="compositionally biased region" description="Polar residues" evidence="1">
    <location>
        <begin position="389"/>
        <end position="399"/>
    </location>
</feature>
<keyword evidence="2" id="KW-0812">Transmembrane</keyword>
<accession>A0A3M6U9I7</accession>
<evidence type="ECO:0000313" key="3">
    <source>
        <dbReference type="EMBL" id="RMX50342.1"/>
    </source>
</evidence>
<keyword evidence="2" id="KW-1133">Transmembrane helix</keyword>
<feature type="compositionally biased region" description="Polar residues" evidence="1">
    <location>
        <begin position="223"/>
        <end position="234"/>
    </location>
</feature>
<feature type="transmembrane region" description="Helical" evidence="2">
    <location>
        <begin position="12"/>
        <end position="31"/>
    </location>
</feature>